<keyword evidence="3" id="KW-1185">Reference proteome</keyword>
<dbReference type="KEGG" id="dpx:DAPPUDRAFT_269479"/>
<evidence type="ECO:0000313" key="2">
    <source>
        <dbReference type="EMBL" id="EFX68918.1"/>
    </source>
</evidence>
<proteinExistence type="predicted"/>
<dbReference type="PANTHER" id="PTHR20956:SF12">
    <property type="entry name" value="FLYWCH-TYPE DOMAIN-CONTAINING PROTEIN"/>
    <property type="match status" value="1"/>
</dbReference>
<name>E9HH63_DAPPU</name>
<reference evidence="2 3" key="1">
    <citation type="journal article" date="2011" name="Science">
        <title>The ecoresponsive genome of Daphnia pulex.</title>
        <authorList>
            <person name="Colbourne J.K."/>
            <person name="Pfrender M.E."/>
            <person name="Gilbert D."/>
            <person name="Thomas W.K."/>
            <person name="Tucker A."/>
            <person name="Oakley T.H."/>
            <person name="Tokishita S."/>
            <person name="Aerts A."/>
            <person name="Arnold G.J."/>
            <person name="Basu M.K."/>
            <person name="Bauer D.J."/>
            <person name="Caceres C.E."/>
            <person name="Carmel L."/>
            <person name="Casola C."/>
            <person name="Choi J.H."/>
            <person name="Detter J.C."/>
            <person name="Dong Q."/>
            <person name="Dusheyko S."/>
            <person name="Eads B.D."/>
            <person name="Frohlich T."/>
            <person name="Geiler-Samerotte K.A."/>
            <person name="Gerlach D."/>
            <person name="Hatcher P."/>
            <person name="Jogdeo S."/>
            <person name="Krijgsveld J."/>
            <person name="Kriventseva E.V."/>
            <person name="Kultz D."/>
            <person name="Laforsch C."/>
            <person name="Lindquist E."/>
            <person name="Lopez J."/>
            <person name="Manak J.R."/>
            <person name="Muller J."/>
            <person name="Pangilinan J."/>
            <person name="Patwardhan R.P."/>
            <person name="Pitluck S."/>
            <person name="Pritham E.J."/>
            <person name="Rechtsteiner A."/>
            <person name="Rho M."/>
            <person name="Rogozin I.B."/>
            <person name="Sakarya O."/>
            <person name="Salamov A."/>
            <person name="Schaack S."/>
            <person name="Shapiro H."/>
            <person name="Shiga Y."/>
            <person name="Skalitzky C."/>
            <person name="Smith Z."/>
            <person name="Souvorov A."/>
            <person name="Sung W."/>
            <person name="Tang Z."/>
            <person name="Tsuchiya D."/>
            <person name="Tu H."/>
            <person name="Vos H."/>
            <person name="Wang M."/>
            <person name="Wolf Y.I."/>
            <person name="Yamagata H."/>
            <person name="Yamada T."/>
            <person name="Ye Y."/>
            <person name="Shaw J.R."/>
            <person name="Andrews J."/>
            <person name="Crease T.J."/>
            <person name="Tang H."/>
            <person name="Lucas S.M."/>
            <person name="Robertson H.M."/>
            <person name="Bork P."/>
            <person name="Koonin E.V."/>
            <person name="Zdobnov E.M."/>
            <person name="Grigoriev I.V."/>
            <person name="Lynch M."/>
            <person name="Boore J.L."/>
        </authorList>
    </citation>
    <scope>NUCLEOTIDE SEQUENCE [LARGE SCALE GENOMIC DNA]</scope>
</reference>
<sequence>MDISRDASIIIKVKTQAIKNTLVSARAVVEKEMVVEFAKNPLRNLSVKDNLIRVVQRKKQPKFPQNPVDLRFEWINMAAAFWMDISTGMSLSHRGSDSIAI</sequence>
<evidence type="ECO:0000313" key="3">
    <source>
        <dbReference type="Proteomes" id="UP000000305"/>
    </source>
</evidence>
<evidence type="ECO:0000313" key="1">
    <source>
        <dbReference type="EMBL" id="EFX62900.1"/>
    </source>
</evidence>
<organism evidence="2 3">
    <name type="scientific">Daphnia pulex</name>
    <name type="common">Water flea</name>
    <dbReference type="NCBI Taxonomy" id="6669"/>
    <lineage>
        <taxon>Eukaryota</taxon>
        <taxon>Metazoa</taxon>
        <taxon>Ecdysozoa</taxon>
        <taxon>Arthropoda</taxon>
        <taxon>Crustacea</taxon>
        <taxon>Branchiopoda</taxon>
        <taxon>Diplostraca</taxon>
        <taxon>Cladocera</taxon>
        <taxon>Anomopoda</taxon>
        <taxon>Daphniidae</taxon>
        <taxon>Daphnia</taxon>
    </lineage>
</organism>
<protein>
    <submittedName>
        <fullName evidence="2">Uncharacterized protein</fullName>
    </submittedName>
</protein>
<accession>E9HH63</accession>
<dbReference type="Proteomes" id="UP000000305">
    <property type="component" value="Unassembled WGS sequence"/>
</dbReference>
<gene>
    <name evidence="1" type="ORF">DAPPUDRAFT_269479</name>
    <name evidence="2" type="ORF">DAPPUDRAFT_329623</name>
</gene>
<dbReference type="PANTHER" id="PTHR20956">
    <property type="entry name" value="HEH2P"/>
    <property type="match status" value="1"/>
</dbReference>
<dbReference type="HOGENOM" id="CLU_2294424_0_0_1"/>
<dbReference type="KEGG" id="dpx:DAPPUDRAFT_329623"/>
<dbReference type="EMBL" id="GL732646">
    <property type="protein sequence ID" value="EFX68918.1"/>
    <property type="molecule type" value="Genomic_DNA"/>
</dbReference>
<dbReference type="AlphaFoldDB" id="E9HH63"/>
<dbReference type="EMBL" id="GL733317">
    <property type="protein sequence ID" value="EFX62900.1"/>
    <property type="molecule type" value="Genomic_DNA"/>
</dbReference>